<dbReference type="Proteomes" id="UP001241571">
    <property type="component" value="Unassembled WGS sequence"/>
</dbReference>
<gene>
    <name evidence="2" type="ORF">QRX88_08840</name>
</gene>
<evidence type="ECO:0000313" key="3">
    <source>
        <dbReference type="Proteomes" id="UP001241571"/>
    </source>
</evidence>
<evidence type="ECO:0008006" key="4">
    <source>
        <dbReference type="Google" id="ProtNLM"/>
    </source>
</evidence>
<feature type="signal peptide" evidence="1">
    <location>
        <begin position="1"/>
        <end position="18"/>
    </location>
</feature>
<accession>A0ABD4ZSZ9</accession>
<comment type="caution">
    <text evidence="2">The sequence shown here is derived from an EMBL/GenBank/DDBJ whole genome shotgun (WGS) entry which is preliminary data.</text>
</comment>
<organism evidence="2 3">
    <name type="scientific">Enterococcus gallinarum</name>
    <dbReference type="NCBI Taxonomy" id="1353"/>
    <lineage>
        <taxon>Bacteria</taxon>
        <taxon>Bacillati</taxon>
        <taxon>Bacillota</taxon>
        <taxon>Bacilli</taxon>
        <taxon>Lactobacillales</taxon>
        <taxon>Enterococcaceae</taxon>
        <taxon>Enterococcus</taxon>
    </lineage>
</organism>
<evidence type="ECO:0000256" key="1">
    <source>
        <dbReference type="SAM" id="SignalP"/>
    </source>
</evidence>
<dbReference type="RefSeq" id="WP_285905981.1">
    <property type="nucleotide sequence ID" value="NZ_JASUBC010000002.1"/>
</dbReference>
<feature type="chain" id="PRO_5044873539" description="Lipoprotein" evidence="1">
    <location>
        <begin position="19"/>
        <end position="113"/>
    </location>
</feature>
<dbReference type="AlphaFoldDB" id="A0ABD4ZSZ9"/>
<proteinExistence type="predicted"/>
<dbReference type="EMBL" id="JASUBT010000005">
    <property type="protein sequence ID" value="MDL4935818.1"/>
    <property type="molecule type" value="Genomic_DNA"/>
</dbReference>
<keyword evidence="1" id="KW-0732">Signal</keyword>
<protein>
    <recommendedName>
        <fullName evidence="4">Lipoprotein</fullName>
    </recommendedName>
</protein>
<name>A0ABD4ZSZ9_ENTGA</name>
<reference evidence="2 3" key="1">
    <citation type="submission" date="2023-06" db="EMBL/GenBank/DDBJ databases">
        <title>Acute promotion of culturable opportunistic pathogens and persistent increase of antibiotic resistance following antibiotic exposure in mouse gut microbiota.</title>
        <authorList>
            <person name="Li L."/>
            <person name="Wang B."/>
            <person name="Sun Y."/>
            <person name="Wang M."/>
            <person name="Xu H."/>
        </authorList>
    </citation>
    <scope>NUCLEOTIDE SEQUENCE [LARGE SCALE GENOMIC DNA]</scope>
    <source>
        <strain evidence="2 3">CRI2_2</strain>
    </source>
</reference>
<evidence type="ECO:0000313" key="2">
    <source>
        <dbReference type="EMBL" id="MDL4935818.1"/>
    </source>
</evidence>
<sequence length="113" mass="13042">MKKTLFTIIMTAAVTTGATICIMNAFHSESKADQQTIETEKVKIEYFDVENGDFDVLVTPKKGYNIKPEWTLQDDKFYKDGYLVGTTKENAEKHVKNMNELFKNDSWAFSWDN</sequence>